<dbReference type="NCBIfam" id="NF038128">
    <property type="entry name" value="choice_anch_J"/>
    <property type="match status" value="1"/>
</dbReference>
<sequence length="459" mass="51328">MKKRFMIGLMTGMLVFSCTGLDDFETPEIEIPEVIIDGDFTSISAVKGNFNFETGEVYTFSETETWFEAYVISTDAGGNFYKELIVQDKSQDPTAGIQLLLDDNSLFETFDLGRKIYVKLDGLSLGYNNGVLQLGYKNGGDIVAIPRSLIGDHLKRSDEKSEIIPKPLKIDQFSDEFKNIYIEINDVQFDPNLVREENRFSFASNPVDSYDGERQLISCETGAITFLSTSTFSNFKSLLLPVGTGTIQGILTRNFYDEHYVIMVNSPDMLKMDAERCDPDYLDCGHPMSTANKVIFEENFDGVTSNTTLNSRDWTNINVSGGEKKFTPTMSSGNRVLRISAYNSNESPLEAWLVTPEIDLDNSSDEIILFDILSSYDNGMFLSVFISQNFTGDPRTTEWIPVDANIPLGPSGANSTIFRESKIDISCLEGKVWVGFRYLGAAPDKTTTYDLDNFRLTGN</sequence>
<dbReference type="Proteomes" id="UP001139226">
    <property type="component" value="Unassembled WGS sequence"/>
</dbReference>
<comment type="caution">
    <text evidence="2">The sequence shown here is derived from an EMBL/GenBank/DDBJ whole genome shotgun (WGS) entry which is preliminary data.</text>
</comment>
<name>A0A9X1V1S9_9FLAO</name>
<protein>
    <submittedName>
        <fullName evidence="2">DUF5689 domain-containing protein</fullName>
    </submittedName>
</protein>
<evidence type="ECO:0000313" key="3">
    <source>
        <dbReference type="Proteomes" id="UP001139226"/>
    </source>
</evidence>
<proteinExistence type="predicted"/>
<dbReference type="AlphaFoldDB" id="A0A9X1V1S9"/>
<organism evidence="2 3">
    <name type="scientific">Christiangramia lutea</name>
    <dbReference type="NCBI Taxonomy" id="1607951"/>
    <lineage>
        <taxon>Bacteria</taxon>
        <taxon>Pseudomonadati</taxon>
        <taxon>Bacteroidota</taxon>
        <taxon>Flavobacteriia</taxon>
        <taxon>Flavobacteriales</taxon>
        <taxon>Flavobacteriaceae</taxon>
        <taxon>Christiangramia</taxon>
    </lineage>
</organism>
<accession>A0A9X1V1S9</accession>
<dbReference type="PROSITE" id="PS51257">
    <property type="entry name" value="PROKAR_LIPOPROTEIN"/>
    <property type="match status" value="1"/>
</dbReference>
<evidence type="ECO:0000259" key="1">
    <source>
        <dbReference type="Pfam" id="PF18942"/>
    </source>
</evidence>
<gene>
    <name evidence="2" type="ORF">ML462_05480</name>
</gene>
<dbReference type="EMBL" id="JAKVTV010000001">
    <property type="protein sequence ID" value="MCH4822618.1"/>
    <property type="molecule type" value="Genomic_DNA"/>
</dbReference>
<dbReference type="InterPro" id="IPR043744">
    <property type="entry name" value="DUF5689"/>
</dbReference>
<dbReference type="Pfam" id="PF18942">
    <property type="entry name" value="DUF5689"/>
    <property type="match status" value="1"/>
</dbReference>
<dbReference type="Gene3D" id="2.60.120.200">
    <property type="match status" value="1"/>
</dbReference>
<reference evidence="2" key="1">
    <citation type="submission" date="2022-03" db="EMBL/GenBank/DDBJ databases">
        <title>Gramella crocea sp. nov., isolated from activated sludge of a seafood processing plant.</title>
        <authorList>
            <person name="Zhang X."/>
        </authorList>
    </citation>
    <scope>NUCLEOTIDE SEQUENCE</scope>
    <source>
        <strain evidence="2">YJ019</strain>
    </source>
</reference>
<feature type="domain" description="DUF5689" evidence="1">
    <location>
        <begin position="41"/>
        <end position="267"/>
    </location>
</feature>
<evidence type="ECO:0000313" key="2">
    <source>
        <dbReference type="EMBL" id="MCH4822618.1"/>
    </source>
</evidence>
<keyword evidence="3" id="KW-1185">Reference proteome</keyword>
<dbReference type="RefSeq" id="WP_240712743.1">
    <property type="nucleotide sequence ID" value="NZ_JAKVTV010000001.1"/>
</dbReference>